<proteinExistence type="predicted"/>
<accession>A0A368BQZ3</accession>
<gene>
    <name evidence="2" type="ORF">DBW98_01235</name>
</gene>
<name>A0A368BQZ3_9GAMM</name>
<protein>
    <submittedName>
        <fullName evidence="2">LytB protein</fullName>
    </submittedName>
</protein>
<reference evidence="2 3" key="1">
    <citation type="journal article" date="2018" name="Microbiome">
        <title>Fine metagenomic profile of the Mediterranean stratified and mixed water columns revealed by assembly and recruitment.</title>
        <authorList>
            <person name="Haro-Moreno J.M."/>
            <person name="Lopez-Perez M."/>
            <person name="De La Torre J.R."/>
            <person name="Picazo A."/>
            <person name="Camacho A."/>
            <person name="Rodriguez-Valera F."/>
        </authorList>
    </citation>
    <scope>NUCLEOTIDE SEQUENCE [LARGE SCALE GENOMIC DNA]</scope>
    <source>
        <strain evidence="2">MED-G84</strain>
    </source>
</reference>
<evidence type="ECO:0000256" key="1">
    <source>
        <dbReference type="SAM" id="Phobius"/>
    </source>
</evidence>
<dbReference type="SUPFAM" id="SSF74653">
    <property type="entry name" value="TolA/TonB C-terminal domain"/>
    <property type="match status" value="1"/>
</dbReference>
<dbReference type="Pfam" id="PF13103">
    <property type="entry name" value="TonB_2"/>
    <property type="match status" value="1"/>
</dbReference>
<keyword evidence="1" id="KW-1133">Transmembrane helix</keyword>
<evidence type="ECO:0000313" key="2">
    <source>
        <dbReference type="EMBL" id="RCL39106.1"/>
    </source>
</evidence>
<comment type="caution">
    <text evidence="2">The sequence shown here is derived from an EMBL/GenBank/DDBJ whole genome shotgun (WGS) entry which is preliminary data.</text>
</comment>
<keyword evidence="1" id="KW-0812">Transmembrane</keyword>
<dbReference type="Proteomes" id="UP000253032">
    <property type="component" value="Unassembled WGS sequence"/>
</dbReference>
<dbReference type="EMBL" id="QOPC01000004">
    <property type="protein sequence ID" value="RCL39106.1"/>
    <property type="molecule type" value="Genomic_DNA"/>
</dbReference>
<evidence type="ECO:0000313" key="3">
    <source>
        <dbReference type="Proteomes" id="UP000253032"/>
    </source>
</evidence>
<organism evidence="2 3">
    <name type="scientific">SAR86 cluster bacterium</name>
    <dbReference type="NCBI Taxonomy" id="2030880"/>
    <lineage>
        <taxon>Bacteria</taxon>
        <taxon>Pseudomonadati</taxon>
        <taxon>Pseudomonadota</taxon>
        <taxon>Gammaproteobacteria</taxon>
        <taxon>SAR86 cluster</taxon>
    </lineage>
</organism>
<sequence>MIANYRYLQASLFSFCIHAALFLYIYGTFDTNTSQTLLISKPLQIELKFDLPTQDKKKLIPAAAKVAETSVEKIPQENVYSKVNDSIRTKESNALIESSIANLLSEESETEMNKEQQEISMYAQKIISTIESAWMKPRNIPEDLVANLRLKIRSSGRIVEVDLIKSSGNLRFDNSSMQAVRRVETFNFFNSMPKTIYENEFQTVAISFNPS</sequence>
<feature type="transmembrane region" description="Helical" evidence="1">
    <location>
        <begin position="7"/>
        <end position="27"/>
    </location>
</feature>
<dbReference type="AlphaFoldDB" id="A0A368BQZ3"/>
<keyword evidence="1" id="KW-0472">Membrane</keyword>
<dbReference type="Gene3D" id="3.30.1150.10">
    <property type="match status" value="1"/>
</dbReference>